<proteinExistence type="predicted"/>
<evidence type="ECO:0000313" key="2">
    <source>
        <dbReference type="Proteomes" id="UP000029844"/>
    </source>
</evidence>
<comment type="caution">
    <text evidence="1">The sequence shown here is derived from an EMBL/GenBank/DDBJ whole genome shotgun (WGS) entry which is preliminary data.</text>
</comment>
<dbReference type="STRING" id="1552123.EP57_15295"/>
<sequence>MNPLEKYFPFRIPADQFHLVSKEPHILKKLQKHAFHESNLAILFTTKIWKLADFEMEFSELDCEEIQLKKKYILVKNVPSKYPKMLHLMEIYKNSGLEMYIFLTNHLNLRWEEEVVTTTLLMRKKTKQQLWIDIKEDELLLFFDEMGSKTHAVGFGEQWIRRLSSFT</sequence>
<accession>A0A099W0K4</accession>
<dbReference type="RefSeq" id="WP_036087987.1">
    <property type="nucleotide sequence ID" value="NZ_CBCSHQ010000003.1"/>
</dbReference>
<organism evidence="1 2">
    <name type="scientific">Listeria booriae</name>
    <dbReference type="NCBI Taxonomy" id="1552123"/>
    <lineage>
        <taxon>Bacteria</taxon>
        <taxon>Bacillati</taxon>
        <taxon>Bacillota</taxon>
        <taxon>Bacilli</taxon>
        <taxon>Bacillales</taxon>
        <taxon>Listeriaceae</taxon>
        <taxon>Listeria</taxon>
    </lineage>
</organism>
<name>A0A099W0K4_9LIST</name>
<dbReference type="Proteomes" id="UP000029844">
    <property type="component" value="Unassembled WGS sequence"/>
</dbReference>
<dbReference type="EMBL" id="JNFA01000030">
    <property type="protein sequence ID" value="KGL37923.1"/>
    <property type="molecule type" value="Genomic_DNA"/>
</dbReference>
<keyword evidence="2" id="KW-1185">Reference proteome</keyword>
<gene>
    <name evidence="1" type="ORF">EP57_15295</name>
</gene>
<reference evidence="1 2" key="1">
    <citation type="submission" date="2014-05" db="EMBL/GenBank/DDBJ databases">
        <title>Novel Listeriaceae from food processing environments.</title>
        <authorList>
            <person name="den Bakker H.C."/>
        </authorList>
    </citation>
    <scope>NUCLEOTIDE SEQUENCE [LARGE SCALE GENOMIC DNA]</scope>
    <source>
        <strain evidence="1 2">FSL A5-0281</strain>
    </source>
</reference>
<protein>
    <submittedName>
        <fullName evidence="1">Uncharacterized protein</fullName>
    </submittedName>
</protein>
<dbReference type="AlphaFoldDB" id="A0A099W0K4"/>
<dbReference type="OrthoDB" id="2361027at2"/>
<dbReference type="GeneID" id="58718702"/>
<evidence type="ECO:0000313" key="1">
    <source>
        <dbReference type="EMBL" id="KGL37923.1"/>
    </source>
</evidence>